<organism evidence="3 4">
    <name type="scientific">Oceanicella actignis</name>
    <dbReference type="NCBI Taxonomy" id="1189325"/>
    <lineage>
        <taxon>Bacteria</taxon>
        <taxon>Pseudomonadati</taxon>
        <taxon>Pseudomonadota</taxon>
        <taxon>Alphaproteobacteria</taxon>
        <taxon>Rhodobacterales</taxon>
        <taxon>Paracoccaceae</taxon>
        <taxon>Oceanicella</taxon>
    </lineage>
</organism>
<evidence type="ECO:0000256" key="2">
    <source>
        <dbReference type="SAM" id="SignalP"/>
    </source>
</evidence>
<feature type="signal peptide" evidence="2">
    <location>
        <begin position="1"/>
        <end position="23"/>
    </location>
</feature>
<evidence type="ECO:0008006" key="5">
    <source>
        <dbReference type="Google" id="ProtNLM"/>
    </source>
</evidence>
<feature type="compositionally biased region" description="Low complexity" evidence="1">
    <location>
        <begin position="141"/>
        <end position="152"/>
    </location>
</feature>
<accession>A0A1M7RWQ0</accession>
<feature type="compositionally biased region" description="Pro residues" evidence="1">
    <location>
        <begin position="246"/>
        <end position="260"/>
    </location>
</feature>
<evidence type="ECO:0000256" key="1">
    <source>
        <dbReference type="SAM" id="MobiDB-lite"/>
    </source>
</evidence>
<gene>
    <name evidence="3" type="ORF">SAMN05216200_101252</name>
</gene>
<name>A0A1M7RWQ0_9RHOB</name>
<evidence type="ECO:0000313" key="3">
    <source>
        <dbReference type="EMBL" id="SHN50729.1"/>
    </source>
</evidence>
<dbReference type="PROSITE" id="PS51257">
    <property type="entry name" value="PROKAR_LIPOPROTEIN"/>
    <property type="match status" value="1"/>
</dbReference>
<dbReference type="EMBL" id="FRDL01000001">
    <property type="protein sequence ID" value="SHN50729.1"/>
    <property type="molecule type" value="Genomic_DNA"/>
</dbReference>
<keyword evidence="2" id="KW-0732">Signal</keyword>
<feature type="region of interest" description="Disordered" evidence="1">
    <location>
        <begin position="132"/>
        <end position="176"/>
    </location>
</feature>
<sequence>MRARRRAAIAALASLAAAGCVGGGVGVGVGDGPAQWLAGERGFAIHTVRHDLIYDPALIRTLPGPVPLSVFGAAPGGAGAEALAAQLRLPARLGAKGLRPAPAAIAGPRLALAFAPLAPIFEDRLCALGRDGGADGRGDGPDPAAVARAQAPRPNPEGRADAARNTRNGAGKTVWADVAARPPTGAGAAKASPARVRVAAALCIGARPIASAQMIGPRAAAPDDPALRRAMSALLSVLLPERNPEAPRPPRLLPPFPAED</sequence>
<feature type="chain" id="PRO_5009929035" description="Lipoprotein" evidence="2">
    <location>
        <begin position="24"/>
        <end position="260"/>
    </location>
</feature>
<dbReference type="STRING" id="1189325.SAMN04488119_102266"/>
<proteinExistence type="predicted"/>
<dbReference type="AlphaFoldDB" id="A0A1M7RWQ0"/>
<protein>
    <recommendedName>
        <fullName evidence="5">Lipoprotein</fullName>
    </recommendedName>
</protein>
<dbReference type="RefSeq" id="WP_072745834.1">
    <property type="nucleotide sequence ID" value="NZ_FOHL01000002.1"/>
</dbReference>
<keyword evidence="4" id="KW-1185">Reference proteome</keyword>
<reference evidence="3 4" key="1">
    <citation type="submission" date="2016-12" db="EMBL/GenBank/DDBJ databases">
        <authorList>
            <person name="Song W.-J."/>
            <person name="Kurnit D.M."/>
        </authorList>
    </citation>
    <scope>NUCLEOTIDE SEQUENCE [LARGE SCALE GENOMIC DNA]</scope>
    <source>
        <strain evidence="3 4">CGMCC 1.10808</strain>
    </source>
</reference>
<evidence type="ECO:0000313" key="4">
    <source>
        <dbReference type="Proteomes" id="UP000184066"/>
    </source>
</evidence>
<dbReference type="Proteomes" id="UP000184066">
    <property type="component" value="Unassembled WGS sequence"/>
</dbReference>
<feature type="region of interest" description="Disordered" evidence="1">
    <location>
        <begin position="241"/>
        <end position="260"/>
    </location>
</feature>